<feature type="region of interest" description="Disordered" evidence="1">
    <location>
        <begin position="23"/>
        <end position="73"/>
    </location>
</feature>
<evidence type="ECO:0000313" key="3">
    <source>
        <dbReference type="Proteomes" id="UP001596147"/>
    </source>
</evidence>
<gene>
    <name evidence="2" type="ORF">ACFPM4_20075</name>
</gene>
<dbReference type="EMBL" id="JBHSMC010000045">
    <property type="protein sequence ID" value="MFC5467027.1"/>
    <property type="molecule type" value="Genomic_DNA"/>
</dbReference>
<keyword evidence="3" id="KW-1185">Reference proteome</keyword>
<name>A0ABW0LPR2_9BACI</name>
<evidence type="ECO:0008006" key="4">
    <source>
        <dbReference type="Google" id="ProtNLM"/>
    </source>
</evidence>
<accession>A0ABW0LPR2</accession>
<sequence>MKKIGSYLIIVLLLFLAGCGVKNSSEDKSNEVDKNTGNKVEELTGEENTNEDITDEEDKEKNPSTDEISEDDSEFNELKKAFAEYVNAIKQLAPEEGRLISLYSSVTGENYVNDETLYTTLKKEVVPGYNQFVDDVEEILPRNKEIRAAHEQYIAAVNTQYSAFTLILSAIDAQDPDIITEANGKLSIAKTIMDEYLNTIEQLSEKTGIPLDSKNTDPSQL</sequence>
<dbReference type="PROSITE" id="PS51257">
    <property type="entry name" value="PROKAR_LIPOPROTEIN"/>
    <property type="match status" value="1"/>
</dbReference>
<feature type="compositionally biased region" description="Basic and acidic residues" evidence="1">
    <location>
        <begin position="24"/>
        <end position="42"/>
    </location>
</feature>
<dbReference type="Proteomes" id="UP001596147">
    <property type="component" value="Unassembled WGS sequence"/>
</dbReference>
<feature type="compositionally biased region" description="Acidic residues" evidence="1">
    <location>
        <begin position="43"/>
        <end position="58"/>
    </location>
</feature>
<evidence type="ECO:0000256" key="1">
    <source>
        <dbReference type="SAM" id="MobiDB-lite"/>
    </source>
</evidence>
<protein>
    <recommendedName>
        <fullName evidence="4">Lipoprotein</fullName>
    </recommendedName>
</protein>
<comment type="caution">
    <text evidence="2">The sequence shown here is derived from an EMBL/GenBank/DDBJ whole genome shotgun (WGS) entry which is preliminary data.</text>
</comment>
<reference evidence="3" key="1">
    <citation type="journal article" date="2019" name="Int. J. Syst. Evol. Microbiol.">
        <title>The Global Catalogue of Microorganisms (GCM) 10K type strain sequencing project: providing services to taxonomists for standard genome sequencing and annotation.</title>
        <authorList>
            <consortium name="The Broad Institute Genomics Platform"/>
            <consortium name="The Broad Institute Genome Sequencing Center for Infectious Disease"/>
            <person name="Wu L."/>
            <person name="Ma J."/>
        </authorList>
    </citation>
    <scope>NUCLEOTIDE SEQUENCE [LARGE SCALE GENOMIC DNA]</scope>
    <source>
        <strain evidence="3">CGMCC 1.12237</strain>
    </source>
</reference>
<proteinExistence type="predicted"/>
<evidence type="ECO:0000313" key="2">
    <source>
        <dbReference type="EMBL" id="MFC5467027.1"/>
    </source>
</evidence>
<dbReference type="RefSeq" id="WP_382355851.1">
    <property type="nucleotide sequence ID" value="NZ_JBHSMC010000045.1"/>
</dbReference>
<organism evidence="2 3">
    <name type="scientific">Lederbergia graminis</name>
    <dbReference type="NCBI Taxonomy" id="735518"/>
    <lineage>
        <taxon>Bacteria</taxon>
        <taxon>Bacillati</taxon>
        <taxon>Bacillota</taxon>
        <taxon>Bacilli</taxon>
        <taxon>Bacillales</taxon>
        <taxon>Bacillaceae</taxon>
        <taxon>Lederbergia</taxon>
    </lineage>
</organism>